<protein>
    <submittedName>
        <fullName evidence="4">Trypsin-2-like</fullName>
    </submittedName>
</protein>
<dbReference type="SUPFAM" id="SSF50494">
    <property type="entry name" value="Trypsin-like serine proteases"/>
    <property type="match status" value="1"/>
</dbReference>
<feature type="domain" description="Peptidase S1" evidence="3">
    <location>
        <begin position="27"/>
        <end position="253"/>
    </location>
</feature>
<dbReference type="GeneTree" id="ENSGT00390000009571"/>
<dbReference type="STRING" id="56723.ENSLBEP00000037739"/>
<reference evidence="4" key="2">
    <citation type="submission" date="2025-09" db="UniProtKB">
        <authorList>
            <consortium name="Ensembl"/>
        </authorList>
    </citation>
    <scope>IDENTIFICATION</scope>
</reference>
<dbReference type="InParanoid" id="A0A3Q3H176"/>
<dbReference type="Proteomes" id="UP000261660">
    <property type="component" value="Unplaced"/>
</dbReference>
<dbReference type="AlphaFoldDB" id="A0A3Q3H176"/>
<dbReference type="GO" id="GO:0004252">
    <property type="term" value="F:serine-type endopeptidase activity"/>
    <property type="evidence" value="ECO:0007669"/>
    <property type="project" value="InterPro"/>
</dbReference>
<dbReference type="InterPro" id="IPR043504">
    <property type="entry name" value="Peptidase_S1_PA_chymotrypsin"/>
</dbReference>
<accession>A0A3Q3H176</accession>
<proteinExistence type="predicted"/>
<dbReference type="InterPro" id="IPR001254">
    <property type="entry name" value="Trypsin_dom"/>
</dbReference>
<dbReference type="GO" id="GO:0030141">
    <property type="term" value="C:secretory granule"/>
    <property type="evidence" value="ECO:0007669"/>
    <property type="project" value="TreeGrafter"/>
</dbReference>
<dbReference type="InterPro" id="IPR009003">
    <property type="entry name" value="Peptidase_S1_PA"/>
</dbReference>
<dbReference type="PROSITE" id="PS00134">
    <property type="entry name" value="TRYPSIN_HIS"/>
    <property type="match status" value="1"/>
</dbReference>
<evidence type="ECO:0000256" key="2">
    <source>
        <dbReference type="SAM" id="SignalP"/>
    </source>
</evidence>
<dbReference type="PROSITE" id="PS50240">
    <property type="entry name" value="TRYPSIN_DOM"/>
    <property type="match status" value="1"/>
</dbReference>
<evidence type="ECO:0000256" key="1">
    <source>
        <dbReference type="ARBA" id="ARBA00023157"/>
    </source>
</evidence>
<evidence type="ECO:0000313" key="5">
    <source>
        <dbReference type="Proteomes" id="UP000261660"/>
    </source>
</evidence>
<dbReference type="OrthoDB" id="5565075at2759"/>
<dbReference type="PANTHER" id="PTHR24271:SF19">
    <property type="entry name" value="KALLIKREIN-6"/>
    <property type="match status" value="1"/>
</dbReference>
<dbReference type="Ensembl" id="ENSLBET00000039301.1">
    <property type="protein sequence ID" value="ENSLBEP00000037739.1"/>
    <property type="gene ID" value="ENSLBEG00000028169.1"/>
</dbReference>
<dbReference type="GO" id="GO:0006508">
    <property type="term" value="P:proteolysis"/>
    <property type="evidence" value="ECO:0007669"/>
    <property type="project" value="InterPro"/>
</dbReference>
<dbReference type="PANTHER" id="PTHR24271">
    <property type="entry name" value="KALLIKREIN-RELATED"/>
    <property type="match status" value="1"/>
</dbReference>
<reference evidence="4" key="1">
    <citation type="submission" date="2025-08" db="UniProtKB">
        <authorList>
            <consortium name="Ensembl"/>
        </authorList>
    </citation>
    <scope>IDENTIFICATION</scope>
</reference>
<organism evidence="4 5">
    <name type="scientific">Labrus bergylta</name>
    <name type="common">ballan wrasse</name>
    <dbReference type="NCBI Taxonomy" id="56723"/>
    <lineage>
        <taxon>Eukaryota</taxon>
        <taxon>Metazoa</taxon>
        <taxon>Chordata</taxon>
        <taxon>Craniata</taxon>
        <taxon>Vertebrata</taxon>
        <taxon>Euteleostomi</taxon>
        <taxon>Actinopterygii</taxon>
        <taxon>Neopterygii</taxon>
        <taxon>Teleostei</taxon>
        <taxon>Neoteleostei</taxon>
        <taxon>Acanthomorphata</taxon>
        <taxon>Eupercaria</taxon>
        <taxon>Labriformes</taxon>
        <taxon>Labridae</taxon>
        <taxon>Labrus</taxon>
    </lineage>
</organism>
<dbReference type="SMART" id="SM00020">
    <property type="entry name" value="Tryp_SPc"/>
    <property type="match status" value="1"/>
</dbReference>
<dbReference type="Gene3D" id="2.40.10.10">
    <property type="entry name" value="Trypsin-like serine proteases"/>
    <property type="match status" value="1"/>
</dbReference>
<dbReference type="PRINTS" id="PR00722">
    <property type="entry name" value="CHYMOTRYPSIN"/>
</dbReference>
<dbReference type="GeneID" id="109993408"/>
<sequence length="275" mass="29901">MGDMKCLLLLLCAGVTVSAAVDLQKRIINGSPCGKEERRYHVKLIASDGTHNFLCGGSLISESYVLTAAHCWKDGGQMTAFLGVHPGPPVPPEGVTITEHHIYNDRNGDHDIMLLKLSKPTKIPYVALPNKKKCENRHKLKTVRVAGYGATTVFPNGTKGKDKPKELQCADFPVVNCQKYQKGLQGSNDTYARYLFNGQTKTVDTAPGDSGGGVVHKCRIYGVHSFSGLNACTGNAGFMDVCEYMPWIKEKVGLDFWNKVSNIALSKIGGKCLNP</sequence>
<dbReference type="RefSeq" id="XP_020502020.1">
    <property type="nucleotide sequence ID" value="XM_020646364.3"/>
</dbReference>
<evidence type="ECO:0000313" key="4">
    <source>
        <dbReference type="Ensembl" id="ENSLBEP00000037739.1"/>
    </source>
</evidence>
<evidence type="ECO:0000259" key="3">
    <source>
        <dbReference type="PROSITE" id="PS50240"/>
    </source>
</evidence>
<keyword evidence="2" id="KW-0732">Signal</keyword>
<keyword evidence="5" id="KW-1185">Reference proteome</keyword>
<feature type="signal peptide" evidence="2">
    <location>
        <begin position="1"/>
        <end position="19"/>
    </location>
</feature>
<dbReference type="Pfam" id="PF00089">
    <property type="entry name" value="Trypsin"/>
    <property type="match status" value="1"/>
</dbReference>
<name>A0A3Q3H176_9LABR</name>
<feature type="chain" id="PRO_5018688128" evidence="2">
    <location>
        <begin position="20"/>
        <end position="275"/>
    </location>
</feature>
<dbReference type="InterPro" id="IPR001314">
    <property type="entry name" value="Peptidase_S1A"/>
</dbReference>
<keyword evidence="1" id="KW-1015">Disulfide bond</keyword>
<dbReference type="InterPro" id="IPR018114">
    <property type="entry name" value="TRYPSIN_HIS"/>
</dbReference>